<accession>A0A2U8VQ32</accession>
<name>A0A2U8VQ32_9HYPH</name>
<dbReference type="PANTHER" id="PTHR30153">
    <property type="entry name" value="REPLICATIVE DNA HELICASE DNAB"/>
    <property type="match status" value="1"/>
</dbReference>
<dbReference type="InterPro" id="IPR007694">
    <property type="entry name" value="DNA_helicase_DnaB-like_C"/>
</dbReference>
<dbReference type="InterPro" id="IPR016136">
    <property type="entry name" value="DNA_helicase_N/primase_C"/>
</dbReference>
<keyword evidence="4" id="KW-0547">Nucleotide-binding</keyword>
<feature type="region of interest" description="Disordered" evidence="12">
    <location>
        <begin position="1"/>
        <end position="23"/>
    </location>
</feature>
<dbReference type="Gene3D" id="1.10.860.10">
    <property type="entry name" value="DNAb Helicase, Chain A"/>
    <property type="match status" value="1"/>
</dbReference>
<dbReference type="Proteomes" id="UP000246058">
    <property type="component" value="Chromosome"/>
</dbReference>
<dbReference type="SUPFAM" id="SSF48024">
    <property type="entry name" value="N-terminal domain of DnaB helicase"/>
    <property type="match status" value="1"/>
</dbReference>
<dbReference type="InterPro" id="IPR007693">
    <property type="entry name" value="DNA_helicase_DnaB-like_N"/>
</dbReference>
<evidence type="ECO:0000256" key="4">
    <source>
        <dbReference type="ARBA" id="ARBA00022741"/>
    </source>
</evidence>
<evidence type="ECO:0000256" key="7">
    <source>
        <dbReference type="ARBA" id="ARBA00022840"/>
    </source>
</evidence>
<dbReference type="GO" id="GO:0005524">
    <property type="term" value="F:ATP binding"/>
    <property type="evidence" value="ECO:0007669"/>
    <property type="project" value="UniProtKB-KW"/>
</dbReference>
<dbReference type="AlphaFoldDB" id="A0A2U8VQ32"/>
<keyword evidence="5" id="KW-0378">Hydrolase</keyword>
<evidence type="ECO:0000256" key="10">
    <source>
        <dbReference type="ARBA" id="ARBA00044969"/>
    </source>
</evidence>
<gene>
    <name evidence="14" type="ORF">DK427_08405</name>
</gene>
<dbReference type="GO" id="GO:0003677">
    <property type="term" value="F:DNA binding"/>
    <property type="evidence" value="ECO:0007669"/>
    <property type="project" value="UniProtKB-KW"/>
</dbReference>
<comment type="catalytic activity">
    <reaction evidence="11">
        <text>ATP + H2O = ADP + phosphate + H(+)</text>
        <dbReference type="Rhea" id="RHEA:13065"/>
        <dbReference type="ChEBI" id="CHEBI:15377"/>
        <dbReference type="ChEBI" id="CHEBI:15378"/>
        <dbReference type="ChEBI" id="CHEBI:30616"/>
        <dbReference type="ChEBI" id="CHEBI:43474"/>
        <dbReference type="ChEBI" id="CHEBI:456216"/>
        <dbReference type="EC" id="5.6.2.3"/>
    </reaction>
</comment>
<evidence type="ECO:0000256" key="6">
    <source>
        <dbReference type="ARBA" id="ARBA00022806"/>
    </source>
</evidence>
<dbReference type="SUPFAM" id="SSF52540">
    <property type="entry name" value="P-loop containing nucleoside triphosphate hydrolases"/>
    <property type="match status" value="1"/>
</dbReference>
<feature type="domain" description="SF4 helicase" evidence="13">
    <location>
        <begin position="193"/>
        <end position="485"/>
    </location>
</feature>
<evidence type="ECO:0000313" key="14">
    <source>
        <dbReference type="EMBL" id="AWN35764.1"/>
    </source>
</evidence>
<dbReference type="EC" id="5.6.2.3" evidence="10"/>
<dbReference type="GO" id="GO:0005829">
    <property type="term" value="C:cytosol"/>
    <property type="evidence" value="ECO:0007669"/>
    <property type="project" value="TreeGrafter"/>
</dbReference>
<protein>
    <recommendedName>
        <fullName evidence="10">DNA 5'-3' helicase</fullName>
        <ecNumber evidence="10">5.6.2.3</ecNumber>
    </recommendedName>
</protein>
<proteinExistence type="inferred from homology"/>
<evidence type="ECO:0000313" key="15">
    <source>
        <dbReference type="Proteomes" id="UP000246058"/>
    </source>
</evidence>
<sequence>MSGRAVIPFTGPAEPATQAPEPPHNVEAEQALLAALMLKPDQLPEVAQWVRPEHFYFADHQDVFACIEALVAANVEPTGVNIKGYLREPTIAGEPAHVYLARIVQEASGWSAASHARVVRDMATRRAMLAVGESLVERARFDPADTAAQAMIEDTEQKLLDLRAIVPQAHLAGQSTHEGMAWMRERITSLRSGLIASTSVSTGIADLDRVTNGGFQRGQLWLLAGRPGMGKTVAMTTLSRNAAREAGVLVFQLEVTRDQQWSRYLSDLAYVHNRPLPFGKIMAGVDLKDDEVWRIDDAARRIEQLHLRLECEPSATVAQIAFAVKAEKRRLAKQGLSLGVVFIDYLKFVRVSDRYKGNRVLEIGEISGSLKQLAKSEDICVVLLAQLNRQVEAEGRADRRPTVADLRDSGELEQDADTVLLLYRESVYLERKLKASNDPETAARLIDRQHALELILGKNRSGKTCTLDLWCDVAASSIAQHSRGPH</sequence>
<keyword evidence="3" id="KW-0235">DNA replication</keyword>
<evidence type="ECO:0000259" key="13">
    <source>
        <dbReference type="PROSITE" id="PS51199"/>
    </source>
</evidence>
<evidence type="ECO:0000256" key="8">
    <source>
        <dbReference type="ARBA" id="ARBA00023125"/>
    </source>
</evidence>
<evidence type="ECO:0000256" key="11">
    <source>
        <dbReference type="ARBA" id="ARBA00048954"/>
    </source>
</evidence>
<reference evidence="14 15" key="1">
    <citation type="submission" date="2018-05" db="EMBL/GenBank/DDBJ databases">
        <title>Complete Genome Sequence of Methylobacterium sp. 17Sr1-43.</title>
        <authorList>
            <person name="Srinivasan S."/>
        </authorList>
    </citation>
    <scope>NUCLEOTIDE SEQUENCE [LARGE SCALE GENOMIC DNA]</scope>
    <source>
        <strain evidence="14 15">17Sr1-43</strain>
    </source>
</reference>
<keyword evidence="6 14" id="KW-0347">Helicase</keyword>
<dbReference type="RefSeq" id="WP_109950879.1">
    <property type="nucleotide sequence ID" value="NZ_CP029551.1"/>
</dbReference>
<evidence type="ECO:0000256" key="9">
    <source>
        <dbReference type="ARBA" id="ARBA00023235"/>
    </source>
</evidence>
<comment type="similarity">
    <text evidence="1">Belongs to the helicase family. DnaB subfamily.</text>
</comment>
<dbReference type="InterPro" id="IPR036185">
    <property type="entry name" value="DNA_heli_DnaB-like_N_sf"/>
</dbReference>
<dbReference type="PANTHER" id="PTHR30153:SF2">
    <property type="entry name" value="REPLICATIVE DNA HELICASE"/>
    <property type="match status" value="1"/>
</dbReference>
<keyword evidence="15" id="KW-1185">Reference proteome</keyword>
<dbReference type="Pfam" id="PF00772">
    <property type="entry name" value="DnaB"/>
    <property type="match status" value="1"/>
</dbReference>
<dbReference type="GO" id="GO:1990077">
    <property type="term" value="C:primosome complex"/>
    <property type="evidence" value="ECO:0007669"/>
    <property type="project" value="UniProtKB-KW"/>
</dbReference>
<dbReference type="GO" id="GO:0006269">
    <property type="term" value="P:DNA replication, synthesis of primer"/>
    <property type="evidence" value="ECO:0007669"/>
    <property type="project" value="UniProtKB-KW"/>
</dbReference>
<dbReference type="GO" id="GO:0016787">
    <property type="term" value="F:hydrolase activity"/>
    <property type="evidence" value="ECO:0007669"/>
    <property type="project" value="UniProtKB-KW"/>
</dbReference>
<dbReference type="Gene3D" id="3.40.50.300">
    <property type="entry name" value="P-loop containing nucleotide triphosphate hydrolases"/>
    <property type="match status" value="1"/>
</dbReference>
<keyword evidence="9" id="KW-0413">Isomerase</keyword>
<keyword evidence="7" id="KW-0067">ATP-binding</keyword>
<dbReference type="KEGG" id="meti:DK427_08405"/>
<evidence type="ECO:0000256" key="3">
    <source>
        <dbReference type="ARBA" id="ARBA00022705"/>
    </source>
</evidence>
<organism evidence="14 15">
    <name type="scientific">Methylobacterium radiodurans</name>
    <dbReference type="NCBI Taxonomy" id="2202828"/>
    <lineage>
        <taxon>Bacteria</taxon>
        <taxon>Pseudomonadati</taxon>
        <taxon>Pseudomonadota</taxon>
        <taxon>Alphaproteobacteria</taxon>
        <taxon>Hyphomicrobiales</taxon>
        <taxon>Methylobacteriaceae</taxon>
        <taxon>Methylobacterium</taxon>
    </lineage>
</organism>
<dbReference type="PROSITE" id="PS51199">
    <property type="entry name" value="SF4_HELICASE"/>
    <property type="match status" value="1"/>
</dbReference>
<evidence type="ECO:0000256" key="2">
    <source>
        <dbReference type="ARBA" id="ARBA00022515"/>
    </source>
</evidence>
<evidence type="ECO:0000256" key="1">
    <source>
        <dbReference type="ARBA" id="ARBA00008428"/>
    </source>
</evidence>
<dbReference type="OrthoDB" id="9773982at2"/>
<dbReference type="GO" id="GO:0043139">
    <property type="term" value="F:5'-3' DNA helicase activity"/>
    <property type="evidence" value="ECO:0007669"/>
    <property type="project" value="UniProtKB-EC"/>
</dbReference>
<keyword evidence="2" id="KW-0639">Primosome</keyword>
<dbReference type="EMBL" id="CP029551">
    <property type="protein sequence ID" value="AWN35764.1"/>
    <property type="molecule type" value="Genomic_DNA"/>
</dbReference>
<evidence type="ECO:0000256" key="12">
    <source>
        <dbReference type="SAM" id="MobiDB-lite"/>
    </source>
</evidence>
<dbReference type="Pfam" id="PF03796">
    <property type="entry name" value="DnaB_C"/>
    <property type="match status" value="1"/>
</dbReference>
<keyword evidence="8" id="KW-0238">DNA-binding</keyword>
<evidence type="ECO:0000256" key="5">
    <source>
        <dbReference type="ARBA" id="ARBA00022801"/>
    </source>
</evidence>
<dbReference type="InterPro" id="IPR027417">
    <property type="entry name" value="P-loop_NTPase"/>
</dbReference>